<evidence type="ECO:0000313" key="9">
    <source>
        <dbReference type="Proteomes" id="UP000827986"/>
    </source>
</evidence>
<dbReference type="AlphaFoldDB" id="A0A9D3XMM7"/>
<name>A0A9D3XMM7_9SAUR</name>
<evidence type="ECO:0000259" key="7">
    <source>
        <dbReference type="Pfam" id="PF22705"/>
    </source>
</evidence>
<dbReference type="FunFam" id="2.60.40.10:FF:000088">
    <property type="entry name" value="Butyrophilin subfamily 1 member A1"/>
    <property type="match status" value="1"/>
</dbReference>
<dbReference type="GO" id="GO:0005102">
    <property type="term" value="F:signaling receptor binding"/>
    <property type="evidence" value="ECO:0007669"/>
    <property type="project" value="TreeGrafter"/>
</dbReference>
<keyword evidence="9" id="KW-1185">Reference proteome</keyword>
<evidence type="ECO:0000256" key="3">
    <source>
        <dbReference type="ARBA" id="ARBA00022989"/>
    </source>
</evidence>
<dbReference type="Gene3D" id="2.60.40.10">
    <property type="entry name" value="Immunoglobulins"/>
    <property type="match status" value="1"/>
</dbReference>
<dbReference type="GO" id="GO:0050852">
    <property type="term" value="P:T cell receptor signaling pathway"/>
    <property type="evidence" value="ECO:0007669"/>
    <property type="project" value="TreeGrafter"/>
</dbReference>
<feature type="non-terminal residue" evidence="8">
    <location>
        <position position="1"/>
    </location>
</feature>
<evidence type="ECO:0000256" key="6">
    <source>
        <dbReference type="SAM" id="MobiDB-lite"/>
    </source>
</evidence>
<dbReference type="GO" id="GO:0001817">
    <property type="term" value="P:regulation of cytokine production"/>
    <property type="evidence" value="ECO:0007669"/>
    <property type="project" value="TreeGrafter"/>
</dbReference>
<gene>
    <name evidence="8" type="ORF">KIL84_004901</name>
</gene>
<comment type="caution">
    <text evidence="8">The sequence shown here is derived from an EMBL/GenBank/DDBJ whole genome shotgun (WGS) entry which is preliminary data.</text>
</comment>
<keyword evidence="3" id="KW-1133">Transmembrane helix</keyword>
<evidence type="ECO:0000256" key="5">
    <source>
        <dbReference type="ARBA" id="ARBA00023319"/>
    </source>
</evidence>
<dbReference type="SUPFAM" id="SSF48726">
    <property type="entry name" value="Immunoglobulin"/>
    <property type="match status" value="1"/>
</dbReference>
<evidence type="ECO:0000256" key="4">
    <source>
        <dbReference type="ARBA" id="ARBA00023136"/>
    </source>
</evidence>
<organism evidence="8 9">
    <name type="scientific">Mauremys mutica</name>
    <name type="common">yellowpond turtle</name>
    <dbReference type="NCBI Taxonomy" id="74926"/>
    <lineage>
        <taxon>Eukaryota</taxon>
        <taxon>Metazoa</taxon>
        <taxon>Chordata</taxon>
        <taxon>Craniata</taxon>
        <taxon>Vertebrata</taxon>
        <taxon>Euteleostomi</taxon>
        <taxon>Archelosauria</taxon>
        <taxon>Testudinata</taxon>
        <taxon>Testudines</taxon>
        <taxon>Cryptodira</taxon>
        <taxon>Durocryptodira</taxon>
        <taxon>Testudinoidea</taxon>
        <taxon>Geoemydidae</taxon>
        <taxon>Geoemydinae</taxon>
        <taxon>Mauremys</taxon>
    </lineage>
</organism>
<evidence type="ECO:0000256" key="2">
    <source>
        <dbReference type="ARBA" id="ARBA00022692"/>
    </source>
</evidence>
<dbReference type="InterPro" id="IPR013783">
    <property type="entry name" value="Ig-like_fold"/>
</dbReference>
<dbReference type="InterPro" id="IPR050504">
    <property type="entry name" value="IgSF_BTN/MOG"/>
</dbReference>
<dbReference type="GO" id="GO:0009897">
    <property type="term" value="C:external side of plasma membrane"/>
    <property type="evidence" value="ECO:0007669"/>
    <property type="project" value="TreeGrafter"/>
</dbReference>
<dbReference type="InterPro" id="IPR036179">
    <property type="entry name" value="Ig-like_dom_sf"/>
</dbReference>
<evidence type="ECO:0000313" key="8">
    <source>
        <dbReference type="EMBL" id="KAH1183409.1"/>
    </source>
</evidence>
<proteinExistence type="predicted"/>
<keyword evidence="4" id="KW-0472">Membrane</keyword>
<feature type="region of interest" description="Disordered" evidence="6">
    <location>
        <begin position="1"/>
        <end position="32"/>
    </location>
</feature>
<accession>A0A9D3XMM7</accession>
<feature type="domain" description="Butyrophilin subfamily 3 member A2-like Ig-C" evidence="7">
    <location>
        <begin position="85"/>
        <end position="171"/>
    </location>
</feature>
<protein>
    <recommendedName>
        <fullName evidence="7">Butyrophilin subfamily 3 member A2-like Ig-C domain-containing protein</fullName>
    </recommendedName>
</protein>
<evidence type="ECO:0000256" key="1">
    <source>
        <dbReference type="ARBA" id="ARBA00004370"/>
    </source>
</evidence>
<dbReference type="EMBL" id="JAHDVG010000466">
    <property type="protein sequence ID" value="KAH1183409.1"/>
    <property type="molecule type" value="Genomic_DNA"/>
</dbReference>
<dbReference type="Proteomes" id="UP000827986">
    <property type="component" value="Unassembled WGS sequence"/>
</dbReference>
<keyword evidence="5" id="KW-0393">Immunoglobulin domain</keyword>
<sequence length="177" mass="19008">MVQTPPGNGRVLPPPPLLFPESVNPSQPHPSLQGHCPGQGRCCYYRCLPGQGALHLPPELCHWGGRESVPWSGPFLATAGRSVGLGSAPVISVEGHQDGGIRVVCRSAGWYPEPKAQWRDLQGQLLPSASEKISPEANGLFQTEIATVITEESNQKVSCCVRTPRLNQERESAISIA</sequence>
<dbReference type="InterPro" id="IPR053896">
    <property type="entry name" value="BTN3A2-like_Ig-C"/>
</dbReference>
<dbReference type="PANTHER" id="PTHR24100">
    <property type="entry name" value="BUTYROPHILIN"/>
    <property type="match status" value="1"/>
</dbReference>
<keyword evidence="2" id="KW-0812">Transmembrane</keyword>
<comment type="subcellular location">
    <subcellularLocation>
        <location evidence="1">Membrane</location>
    </subcellularLocation>
</comment>
<dbReference type="Pfam" id="PF22705">
    <property type="entry name" value="C2-set_3"/>
    <property type="match status" value="1"/>
</dbReference>
<reference evidence="8" key="1">
    <citation type="submission" date="2021-09" db="EMBL/GenBank/DDBJ databases">
        <title>The genome of Mauremys mutica provides insights into the evolution of semi-aquatic lifestyle.</title>
        <authorList>
            <person name="Gong S."/>
            <person name="Gao Y."/>
        </authorList>
    </citation>
    <scope>NUCLEOTIDE SEQUENCE</scope>
    <source>
        <strain evidence="8">MM-2020</strain>
        <tissue evidence="8">Muscle</tissue>
    </source>
</reference>